<evidence type="ECO:0000313" key="2">
    <source>
        <dbReference type="Proteomes" id="UP000234681"/>
    </source>
</evidence>
<dbReference type="PANTHER" id="PTHR34094">
    <property type="match status" value="1"/>
</dbReference>
<gene>
    <name evidence="1" type="ORF">rCG_24339</name>
</gene>
<reference evidence="2" key="1">
    <citation type="submission" date="2005-09" db="EMBL/GenBank/DDBJ databases">
        <authorList>
            <person name="Mural R.J."/>
            <person name="Li P.W."/>
            <person name="Adams M.D."/>
            <person name="Amanatides P.G."/>
            <person name="Baden-Tillson H."/>
            <person name="Barnstead M."/>
            <person name="Chin S.H."/>
            <person name="Dew I."/>
            <person name="Evans C.A."/>
            <person name="Ferriera S."/>
            <person name="Flanigan M."/>
            <person name="Fosler C."/>
            <person name="Glodek A."/>
            <person name="Gu Z."/>
            <person name="Holt R.A."/>
            <person name="Jennings D."/>
            <person name="Kraft C.L."/>
            <person name="Lu F."/>
            <person name="Nguyen T."/>
            <person name="Nusskern D.R."/>
            <person name="Pfannkoch C.M."/>
            <person name="Sitter C."/>
            <person name="Sutton G.G."/>
            <person name="Venter J.C."/>
            <person name="Wang Z."/>
            <person name="Woodage T."/>
            <person name="Zheng X.H."/>
            <person name="Zhong F."/>
        </authorList>
    </citation>
    <scope>NUCLEOTIDE SEQUENCE [LARGE SCALE GENOMIC DNA]</scope>
    <source>
        <strain>BN</strain>
        <strain evidence="2">Sprague-Dawley</strain>
    </source>
</reference>
<dbReference type="PANTHER" id="PTHR34094:SF1">
    <property type="entry name" value="PROTEIN FAM185A"/>
    <property type="match status" value="1"/>
</dbReference>
<dbReference type="EMBL" id="CH474020">
    <property type="protein sequence ID" value="EDL99426.1"/>
    <property type="molecule type" value="Genomic_DNA"/>
</dbReference>
<accession>A6K5B7</accession>
<dbReference type="Proteomes" id="UP000234681">
    <property type="component" value="Chromosome 4"/>
</dbReference>
<organism evidence="1 2">
    <name type="scientific">Rattus norvegicus</name>
    <name type="common">Rat</name>
    <dbReference type="NCBI Taxonomy" id="10116"/>
    <lineage>
        <taxon>Eukaryota</taxon>
        <taxon>Metazoa</taxon>
        <taxon>Chordata</taxon>
        <taxon>Craniata</taxon>
        <taxon>Vertebrata</taxon>
        <taxon>Euteleostomi</taxon>
        <taxon>Mammalia</taxon>
        <taxon>Eutheria</taxon>
        <taxon>Euarchontoglires</taxon>
        <taxon>Glires</taxon>
        <taxon>Rodentia</taxon>
        <taxon>Myomorpha</taxon>
        <taxon>Muroidea</taxon>
        <taxon>Muridae</taxon>
        <taxon>Murinae</taxon>
        <taxon>Rattus</taxon>
    </lineage>
</organism>
<name>A6K5B7_RAT</name>
<sequence length="50" mass="5664">MAKDRKGDGMTVTGLMNQGSKCERWINAIAPKGTVRFQHQSWFQSLKLPN</sequence>
<dbReference type="AlphaFoldDB" id="A6K5B7"/>
<proteinExistence type="predicted"/>
<evidence type="ECO:0000313" key="1">
    <source>
        <dbReference type="EMBL" id="EDL99426.1"/>
    </source>
</evidence>
<protein>
    <submittedName>
        <fullName evidence="1">RCG24339</fullName>
    </submittedName>
</protein>